<name>A0AA36DX65_LACSI</name>
<reference evidence="1" key="1">
    <citation type="submission" date="2023-04" db="EMBL/GenBank/DDBJ databases">
        <authorList>
            <person name="Vijverberg K."/>
            <person name="Xiong W."/>
            <person name="Schranz E."/>
        </authorList>
    </citation>
    <scope>NUCLEOTIDE SEQUENCE</scope>
</reference>
<proteinExistence type="predicted"/>
<evidence type="ECO:0000313" key="2">
    <source>
        <dbReference type="Proteomes" id="UP001177003"/>
    </source>
</evidence>
<dbReference type="Proteomes" id="UP001177003">
    <property type="component" value="Chromosome 2"/>
</dbReference>
<keyword evidence="2" id="KW-1185">Reference proteome</keyword>
<accession>A0AA36DX65</accession>
<sequence>MEDQAERLESQVSSLAREKGVLARELARCQRQLAHARDDGAVAHGNLQWVLENGVAKDVDVVLSSLAETNFAGHFRLGELDYDNFRQLCRRPGPGGTSSDSWG</sequence>
<dbReference type="EMBL" id="OX465078">
    <property type="protein sequence ID" value="CAI9273927.1"/>
    <property type="molecule type" value="Genomic_DNA"/>
</dbReference>
<evidence type="ECO:0000313" key="1">
    <source>
        <dbReference type="EMBL" id="CAI9273927.1"/>
    </source>
</evidence>
<gene>
    <name evidence="1" type="ORF">LSALG_LOCUS14044</name>
</gene>
<protein>
    <submittedName>
        <fullName evidence="1">Uncharacterized protein</fullName>
    </submittedName>
</protein>
<dbReference type="AlphaFoldDB" id="A0AA36DX65"/>
<organism evidence="1 2">
    <name type="scientific">Lactuca saligna</name>
    <name type="common">Willowleaf lettuce</name>
    <dbReference type="NCBI Taxonomy" id="75948"/>
    <lineage>
        <taxon>Eukaryota</taxon>
        <taxon>Viridiplantae</taxon>
        <taxon>Streptophyta</taxon>
        <taxon>Embryophyta</taxon>
        <taxon>Tracheophyta</taxon>
        <taxon>Spermatophyta</taxon>
        <taxon>Magnoliopsida</taxon>
        <taxon>eudicotyledons</taxon>
        <taxon>Gunneridae</taxon>
        <taxon>Pentapetalae</taxon>
        <taxon>asterids</taxon>
        <taxon>campanulids</taxon>
        <taxon>Asterales</taxon>
        <taxon>Asteraceae</taxon>
        <taxon>Cichorioideae</taxon>
        <taxon>Cichorieae</taxon>
        <taxon>Lactucinae</taxon>
        <taxon>Lactuca</taxon>
    </lineage>
</organism>